<evidence type="ECO:0000259" key="2">
    <source>
        <dbReference type="PROSITE" id="PS50006"/>
    </source>
</evidence>
<dbReference type="InterPro" id="IPR034641">
    <property type="entry name" value="RGL11"/>
</dbReference>
<dbReference type="NCBIfam" id="TIGR02601">
    <property type="entry name" value="autotrns_rpt"/>
    <property type="match status" value="6"/>
</dbReference>
<keyword evidence="1" id="KW-0732">Signal</keyword>
<dbReference type="InterPro" id="IPR000253">
    <property type="entry name" value="FHA_dom"/>
</dbReference>
<dbReference type="Pfam" id="PF21348">
    <property type="entry name" value="RGL11_C"/>
    <property type="match status" value="1"/>
</dbReference>
<protein>
    <submittedName>
        <fullName evidence="3">Autotransporter-associated beta strand repeat-containing protein</fullName>
    </submittedName>
</protein>
<evidence type="ECO:0000313" key="3">
    <source>
        <dbReference type="EMBL" id="QUE49325.1"/>
    </source>
</evidence>
<evidence type="ECO:0000313" key="4">
    <source>
        <dbReference type="Proteomes" id="UP000676169"/>
    </source>
</evidence>
<dbReference type="RefSeq" id="WP_211629386.1">
    <property type="nucleotide sequence ID" value="NZ_CP073100.1"/>
</dbReference>
<keyword evidence="4" id="KW-1185">Reference proteome</keyword>
<dbReference type="InterPro" id="IPR011050">
    <property type="entry name" value="Pectin_lyase_fold/virulence"/>
</dbReference>
<accession>A0A975G5Q7</accession>
<dbReference type="InterPro" id="IPR049366">
    <property type="entry name" value="RGL11_C"/>
</dbReference>
<dbReference type="Pfam" id="PF12951">
    <property type="entry name" value="PATR"/>
    <property type="match status" value="6"/>
</dbReference>
<dbReference type="InterPro" id="IPR013425">
    <property type="entry name" value="Autotrns_rpt"/>
</dbReference>
<dbReference type="InterPro" id="IPR013783">
    <property type="entry name" value="Ig-like_fold"/>
</dbReference>
<dbReference type="Proteomes" id="UP000676169">
    <property type="component" value="Chromosome"/>
</dbReference>
<dbReference type="KEGG" id="lamb:KBB96_10620"/>
<dbReference type="PROSITE" id="PS50006">
    <property type="entry name" value="FHA_DOMAIN"/>
    <property type="match status" value="1"/>
</dbReference>
<dbReference type="EMBL" id="CP073100">
    <property type="protein sequence ID" value="QUE49325.1"/>
    <property type="molecule type" value="Genomic_DNA"/>
</dbReference>
<proteinExistence type="predicted"/>
<dbReference type="Gene3D" id="2.60.40.10">
    <property type="entry name" value="Immunoglobulins"/>
    <property type="match status" value="1"/>
</dbReference>
<gene>
    <name evidence="3" type="ORF">KBB96_10620</name>
</gene>
<organism evidence="3 4">
    <name type="scientific">Luteolibacter ambystomatis</name>
    <dbReference type="NCBI Taxonomy" id="2824561"/>
    <lineage>
        <taxon>Bacteria</taxon>
        <taxon>Pseudomonadati</taxon>
        <taxon>Verrucomicrobiota</taxon>
        <taxon>Verrucomicrobiia</taxon>
        <taxon>Verrucomicrobiales</taxon>
        <taxon>Verrucomicrobiaceae</taxon>
        <taxon>Luteolibacter</taxon>
    </lineage>
</organism>
<dbReference type="Gene3D" id="2.160.20.20">
    <property type="match status" value="1"/>
</dbReference>
<dbReference type="InterPro" id="IPR028994">
    <property type="entry name" value="Integrin_alpha_N"/>
</dbReference>
<name>A0A975G5Q7_9BACT</name>
<evidence type="ECO:0000256" key="1">
    <source>
        <dbReference type="ARBA" id="ARBA00022729"/>
    </source>
</evidence>
<reference evidence="3" key="1">
    <citation type="submission" date="2021-04" db="EMBL/GenBank/DDBJ databases">
        <title>Luteolibacter sp. 32A isolated from the skin of an Anderson's salamander (Ambystoma andersonii).</title>
        <authorList>
            <person name="Spergser J."/>
            <person name="Busse H.-J."/>
        </authorList>
    </citation>
    <scope>NUCLEOTIDE SEQUENCE</scope>
    <source>
        <strain evidence="3">32A</strain>
    </source>
</reference>
<dbReference type="PANTHER" id="PTHR43118">
    <property type="entry name" value="RHAMNOGALACTURONAN LYASE (EUROFUNG)"/>
    <property type="match status" value="1"/>
</dbReference>
<dbReference type="PANTHER" id="PTHR43118:SF1">
    <property type="entry name" value="RHAMNOGALACTURONAN LYASE (EUROFUNG)"/>
    <property type="match status" value="1"/>
</dbReference>
<sequence length="2026" mass="206620">MFRVRCSLVWFVFLLGVPWVASAQRQMERLGRGVVAIRTSSTQVYVGWRLLGNDPEEVAFNLYRSANGAAAVKVNGSPITTTTNYVDAPGNLSTTAYTYSVRPVLNGVELADVWANLASGPCTLPLNASARQYLSVPMQPTPDDAAAGVSYDVKFCWVGDLDGDGEYDFVIDRSNPNVEARQWLQAYKRDGTLLWQMNMGPNSVDHYNITPGSSSIGIGHGDNVTVYDLDGDGKAEVIVRTANGVIFPNGTTLTAPDDEVQYISILEGTTGVEKARATIPVPAAWVTRTHMNAHMGIVYADGMKPSIFYQASNRNPDESFNDVATTWDYRGGVLSQRWTWPFSGHTATAHQIRLADVDNDGKDEYCDIGHVLKSDGSGQINGGVLNEVVHGDRFHITDIDPDRPGLETFLIQQNNGTGLATVLHAADKSAVIRKWYAGDVVDVGRGVVGDFDPSTKGIEMFSTQPNVYDSKGNALFSQQPFPPETIWWGVDAGTVSSAIPGLTKPYLGRQFIATVGSSAEAPAIAWFNPQYPGSQSRTYTIYNETSPGVYQAYGGRPAFWGDILGDWREELVVVANDNSELRIYTTKIPDVVKTSNGQPFRIYTLMHNPQYRIQATTKGYVQSSYTDYYLGTDMTPPPPPPMVDAKLVWRGGSGATTWDAGITPSWLNNGTNSTFANGDTVRFDIGGDATTAVALMGTLQPGAVTVYSPKDYAFTGSGSLGGAMTLMKAGKGTLTLGGTHAFTGKTTVWDGALVVNGSLQGSPVTVWGGTWGGAAAGGNTGGRIAGTGQFSQPVTIKYRGAITPGLGMGSAGALAFGNGLAAEDGAAFAMDLSDDSSGTTKANDRLAITGNLSLSGKVSIVVNPLNGALAPGTYTLATYTGTLTGSVSNLAVVVPAGTPYTLAADSGSIRLTVPVTRAAATVTWRGTGANWDLASSQNWLRAGSPDVFVSGDTVTFDNTGAASPTVSLATTLPVSGVTVNASNDYTFNGAGGLSGSGGLTKSGSGTLTLVSSNHSYTGPTVVNGGVLAVSALGDAGTPSSIGASSAAASNFVLNGGTLSLTASQTNTNRNLTLGSSGGTIDIALANSSIQSSGTISGSGALIKTGPGTLLIASANTYTGGTILNGGRIYLAGSTPNTSGLGSGLITINNGTLSMADVQASETAAWNVAVPAGGVARIDADGRCGLTGSLTGAGDLTFYSPYVRTDLKGNWSAFSGRLTVLGDFRIANSSGYAAAAVTLGDNAYAYYNLTMSGNVTLAMGELSGVSTAALRGGPTSGRTLTWQVGNKNTDSLYAGSIGNSTGITALTKVGTGTLMLSGACTHTGATTVQAGALVVTGSLTGSAVTVQNGATLGGSGSITGDVAIQSGGKLAFTAVNGVVSGLTINGNLTTNGTIVITPVPGTGAFPQGTYTIATYSGTLTGAPVLVWNPPVGSNQTATFDTTTAGVIKIVVKRGAGTLTWTGTAGTTWDTVAANWLLNGGSEVFLSPDSAVFDDTSSVNAITIAGPVTPGAVSVANTTKNYTLTAANGGIDGAGLLTKTGTGTLSLGAANLFSGGSVIQAGTIALLDAAANGGALGTGPVTLDGGTLRLYSLGSSSTSAGTFPNAIQVAAGDSGSLVAFGRGTLSGTVSGAGTLNFQTDYVRCDITGNWSAFTGLINVTKGPNGGDFRINNTNGFGTARINLATGVGMYMQVNFGPSGLTNTIGELTGTGELRGGPTAGRTMTWNVGGANTDALFSGAIKNGTGFTAITKSGSGAWTLAGASTYTGATTVSTGSLWITGSLGATAVSASSGATVGGTGTVGGNLTLGSGARLALGVDSTVTRGLTVSGTAVLNGAITVVPALLGGTLSPGTYTLLSTPAAITGSPVFTWNDTTGAGYTATFDTSTVGQVRITLTATVAAATFAQWSAASFSGQTDPLITGPNADPDKDGCQNLLEYFFGRSPLVAEPGSPLVCSQDGQGNIVLTFSMSKTLVNTSYKVRRSSDMVTWVDVEVIPVVVSENDTTRQMKAVIPRGTAPAGFLRLVVTGN</sequence>
<dbReference type="SUPFAM" id="SSF69318">
    <property type="entry name" value="Integrin alpha N-terminal domain"/>
    <property type="match status" value="2"/>
</dbReference>
<dbReference type="InterPro" id="IPR041624">
    <property type="entry name" value="RGI_lyase"/>
</dbReference>
<dbReference type="Pfam" id="PF18370">
    <property type="entry name" value="RGI_lyase"/>
    <property type="match status" value="1"/>
</dbReference>
<dbReference type="SUPFAM" id="SSF51126">
    <property type="entry name" value="Pectin lyase-like"/>
    <property type="match status" value="1"/>
</dbReference>
<feature type="domain" description="FHA" evidence="2">
    <location>
        <begin position="1071"/>
        <end position="1128"/>
    </location>
</feature>
<dbReference type="InterPro" id="IPR012332">
    <property type="entry name" value="Autotransporter_pectin_lyase_C"/>
</dbReference>